<protein>
    <submittedName>
        <fullName evidence="1">Carbohydrate-binding domain-containing protein</fullName>
    </submittedName>
</protein>
<dbReference type="Pfam" id="PF14262">
    <property type="entry name" value="Cthe_2159"/>
    <property type="match status" value="1"/>
</dbReference>
<evidence type="ECO:0000313" key="2">
    <source>
        <dbReference type="Proteomes" id="UP000595917"/>
    </source>
</evidence>
<evidence type="ECO:0000313" key="1">
    <source>
        <dbReference type="EMBL" id="QQO10730.1"/>
    </source>
</evidence>
<proteinExistence type="predicted"/>
<dbReference type="InterPro" id="IPR025584">
    <property type="entry name" value="Cthe_2159"/>
</dbReference>
<name>A0A7T8BC35_9SPIR</name>
<dbReference type="EMBL" id="CP067089">
    <property type="protein sequence ID" value="QQO10730.1"/>
    <property type="molecule type" value="Genomic_DNA"/>
</dbReference>
<reference evidence="1" key="1">
    <citation type="submission" date="2021-01" db="EMBL/GenBank/DDBJ databases">
        <title>Description of Breznakiella homolactica.</title>
        <authorList>
            <person name="Song Y."/>
            <person name="Brune A."/>
        </authorList>
    </citation>
    <scope>NUCLEOTIDE SEQUENCE</scope>
    <source>
        <strain evidence="1">RmG30</strain>
    </source>
</reference>
<keyword evidence="2" id="KW-1185">Reference proteome</keyword>
<accession>A0A7T8BC35</accession>
<gene>
    <name evidence="1" type="ORF">JFL75_07395</name>
</gene>
<sequence length="503" mass="51152">MEENTTRITLKGSAAEADGPGVRIDGSAVTITGGGVYILEGTLREGQILVSPGNAETVRLVLNGAEITGKTNAAIYSPSKASLFITLAEGTENTLRDAREFIYADTEAKEPDAALFSSGNLTINGTGALTVTGNYRNGIGSKDSLLIENGTISVGAKNHGIRGKDSVTVLDGNFTITAGNDGIQTSNDKDPDKGWVSLQGGTYQITSDSDGIQAETALTVSGGNYAITSGGGSTVVPDDSSRKGLKAGTDLTVTGGSFTVNSADDAVHSNGNITIGGGSFRLATGDDAVHADRDIAITGGDITVTASVEGIEGNTVTISGGTINLVSGNDGINITGDHSGQWLSISGGAITVDAEGDGIDINGSGEISGGIIHIHGPVRSMNGALDYDGTLAMTGGTLFAAGTDRMAQSPSQSSKQPSLMIYYTATQPAGTAVAVLDSGGKKLAEFTAKKEFRSIVISIPDFKTGSAYTVRTGSSLSTGTVLTRPVTAVNDKGSDVPAGRRWR</sequence>
<dbReference type="Proteomes" id="UP000595917">
    <property type="component" value="Chromosome"/>
</dbReference>
<dbReference type="RefSeq" id="WP_215628035.1">
    <property type="nucleotide sequence ID" value="NZ_CP067089.2"/>
</dbReference>
<dbReference type="KEGG" id="bhc:JFL75_07395"/>
<organism evidence="1 2">
    <name type="scientific">Breznakiella homolactica</name>
    <dbReference type="NCBI Taxonomy" id="2798577"/>
    <lineage>
        <taxon>Bacteria</taxon>
        <taxon>Pseudomonadati</taxon>
        <taxon>Spirochaetota</taxon>
        <taxon>Spirochaetia</taxon>
        <taxon>Spirochaetales</taxon>
        <taxon>Breznakiellaceae</taxon>
        <taxon>Breznakiella</taxon>
    </lineage>
</organism>
<dbReference type="AlphaFoldDB" id="A0A7T8BC35"/>